<dbReference type="Proteomes" id="UP000472270">
    <property type="component" value="Unassembled WGS sequence"/>
</dbReference>
<reference evidence="2" key="2">
    <citation type="submission" date="2025-09" db="UniProtKB">
        <authorList>
            <consortium name="Ensembl"/>
        </authorList>
    </citation>
    <scope>IDENTIFICATION</scope>
</reference>
<dbReference type="PANTHER" id="PTHR42693">
    <property type="entry name" value="ARYLSULFATASE FAMILY MEMBER"/>
    <property type="match status" value="1"/>
</dbReference>
<dbReference type="AlphaFoldDB" id="A0A673IAR8"/>
<protein>
    <submittedName>
        <fullName evidence="2">Arylsulfatase H</fullName>
    </submittedName>
</protein>
<sequence>MGGWEGGIRVPGIFRWPGRLNPRREVAEPTSLMDVFPTVVKLAGGMLPEDRILDGRDPMPLLEVRTNRSQHEFMFHYCGMYLNAVCWHPPDSEGAGAGRTGRDGAPQNSDPVERQLTWAKVLWKLWLQPCCGTFPFCSCEESKHTSAGAE</sequence>
<evidence type="ECO:0000313" key="3">
    <source>
        <dbReference type="Proteomes" id="UP000472270"/>
    </source>
</evidence>
<name>A0A673IAR8_9TELE</name>
<dbReference type="GO" id="GO:0004065">
    <property type="term" value="F:arylsulfatase activity"/>
    <property type="evidence" value="ECO:0007669"/>
    <property type="project" value="TreeGrafter"/>
</dbReference>
<dbReference type="SUPFAM" id="SSF53649">
    <property type="entry name" value="Alkaline phosphatase-like"/>
    <property type="match status" value="1"/>
</dbReference>
<dbReference type="PANTHER" id="PTHR42693:SF5">
    <property type="entry name" value="ARYLSULFATASE D"/>
    <property type="match status" value="1"/>
</dbReference>
<dbReference type="Ensembl" id="ENSSRHT00000037298.1">
    <property type="protein sequence ID" value="ENSSRHP00000036244.1"/>
    <property type="gene ID" value="ENSSRHG00000018586.1"/>
</dbReference>
<comment type="similarity">
    <text evidence="1">Belongs to the sulfatase family.</text>
</comment>
<accession>A0A673IAR8</accession>
<keyword evidence="3" id="KW-1185">Reference proteome</keyword>
<dbReference type="Gene3D" id="3.40.720.10">
    <property type="entry name" value="Alkaline Phosphatase, subunit A"/>
    <property type="match status" value="1"/>
</dbReference>
<organism evidence="2 3">
    <name type="scientific">Sinocyclocheilus rhinocerous</name>
    <dbReference type="NCBI Taxonomy" id="307959"/>
    <lineage>
        <taxon>Eukaryota</taxon>
        <taxon>Metazoa</taxon>
        <taxon>Chordata</taxon>
        <taxon>Craniata</taxon>
        <taxon>Vertebrata</taxon>
        <taxon>Euteleostomi</taxon>
        <taxon>Actinopterygii</taxon>
        <taxon>Neopterygii</taxon>
        <taxon>Teleostei</taxon>
        <taxon>Ostariophysi</taxon>
        <taxon>Cypriniformes</taxon>
        <taxon>Cyprinidae</taxon>
        <taxon>Cyprininae</taxon>
        <taxon>Sinocyclocheilus</taxon>
    </lineage>
</organism>
<evidence type="ECO:0000256" key="1">
    <source>
        <dbReference type="ARBA" id="ARBA00008779"/>
    </source>
</evidence>
<reference evidence="2" key="1">
    <citation type="submission" date="2025-08" db="UniProtKB">
        <authorList>
            <consortium name="Ensembl"/>
        </authorList>
    </citation>
    <scope>IDENTIFICATION</scope>
</reference>
<dbReference type="InterPro" id="IPR050738">
    <property type="entry name" value="Sulfatase"/>
</dbReference>
<evidence type="ECO:0000313" key="2">
    <source>
        <dbReference type="Ensembl" id="ENSSRHP00000036244.1"/>
    </source>
</evidence>
<dbReference type="Gene3D" id="3.30.1120.10">
    <property type="match status" value="1"/>
</dbReference>
<dbReference type="InterPro" id="IPR017850">
    <property type="entry name" value="Alkaline_phosphatase_core_sf"/>
</dbReference>
<proteinExistence type="inferred from homology"/>